<evidence type="ECO:0000313" key="2">
    <source>
        <dbReference type="EMBL" id="KAH6898157.1"/>
    </source>
</evidence>
<keyword evidence="3" id="KW-1185">Reference proteome</keyword>
<name>A0A9P9ASC8_9HYPO</name>
<protein>
    <submittedName>
        <fullName evidence="2">Uncharacterized protein</fullName>
    </submittedName>
</protein>
<dbReference type="OrthoDB" id="3526561at2759"/>
<sequence>MSNSSKTDIIAKAMDITARSIDLLAVVGKITEEKLALDMVVKKVVESTWLHIANAGLIGREDECPRLPDEFSWACKAGHNMQGYPFAKLIAKISNSSNETIIQSKHILTDVVLWMIWHYQGRFRVIVSGSVVYDCVLGPEQTNAECRVAKFCAKDRNQCSRPQDGQLGVVKVFETIAGSLHLYPKLHKSTQNRTRGTAREILRWLMKLPVKTESTADMLALNFHLNLAGESNPPHCVLRVGDLFGQSPRLLNMDWGGCDEAVVAVVFKDMGPKDGSPAHLGEPEDEYMDTQYWINLVLDFFPILRDLTDRLHKTCECYHCGSMPSLGDPSGVPNLLHDDSNCLAYLACHEVIFYFSHAIADAFGFPDASGSKFLHRDLEGPLGGLDILLDLISRHSEGRSLICWHSMLNTASRVFLGADSPPALADDYRNMESCMLPGETDGRGVNGGSEACIIETQRTEDVTNFNARCPPGIFETGDTLCFQVAKCEEKWDWVLVPVDLIRKKLLLRVMSGNHSRMVEPSRAIQQLLRISKIPACTHTPDTQGVVPKGAVLEMHSFDELLRRWGDEDTDDESEFGSEVGEDNSPELPDPKRQKMDRPRLPSKRPIHLRACHTL</sequence>
<gene>
    <name evidence="2" type="ORF">B0T10DRAFT_601170</name>
</gene>
<dbReference type="EMBL" id="JAGPYM010000002">
    <property type="protein sequence ID" value="KAH6898157.1"/>
    <property type="molecule type" value="Genomic_DNA"/>
</dbReference>
<feature type="region of interest" description="Disordered" evidence="1">
    <location>
        <begin position="567"/>
        <end position="614"/>
    </location>
</feature>
<feature type="compositionally biased region" description="Basic residues" evidence="1">
    <location>
        <begin position="600"/>
        <end position="614"/>
    </location>
</feature>
<reference evidence="2 3" key="1">
    <citation type="journal article" date="2021" name="Nat. Commun.">
        <title>Genetic determinants of endophytism in the Arabidopsis root mycobiome.</title>
        <authorList>
            <person name="Mesny F."/>
            <person name="Miyauchi S."/>
            <person name="Thiergart T."/>
            <person name="Pickel B."/>
            <person name="Atanasova L."/>
            <person name="Karlsson M."/>
            <person name="Huettel B."/>
            <person name="Barry K.W."/>
            <person name="Haridas S."/>
            <person name="Chen C."/>
            <person name="Bauer D."/>
            <person name="Andreopoulos W."/>
            <person name="Pangilinan J."/>
            <person name="LaButti K."/>
            <person name="Riley R."/>
            <person name="Lipzen A."/>
            <person name="Clum A."/>
            <person name="Drula E."/>
            <person name="Henrissat B."/>
            <person name="Kohler A."/>
            <person name="Grigoriev I.V."/>
            <person name="Martin F.M."/>
            <person name="Hacquard S."/>
        </authorList>
    </citation>
    <scope>NUCLEOTIDE SEQUENCE [LARGE SCALE GENOMIC DNA]</scope>
    <source>
        <strain evidence="2 3">MPI-CAGE-CH-0241</strain>
    </source>
</reference>
<proteinExistence type="predicted"/>
<evidence type="ECO:0000256" key="1">
    <source>
        <dbReference type="SAM" id="MobiDB-lite"/>
    </source>
</evidence>
<dbReference type="AlphaFoldDB" id="A0A9P9ASC8"/>
<feature type="compositionally biased region" description="Basic and acidic residues" evidence="1">
    <location>
        <begin position="588"/>
        <end position="599"/>
    </location>
</feature>
<comment type="caution">
    <text evidence="2">The sequence shown here is derived from an EMBL/GenBank/DDBJ whole genome shotgun (WGS) entry which is preliminary data.</text>
</comment>
<accession>A0A9P9ASC8</accession>
<organism evidence="2 3">
    <name type="scientific">Thelonectria olida</name>
    <dbReference type="NCBI Taxonomy" id="1576542"/>
    <lineage>
        <taxon>Eukaryota</taxon>
        <taxon>Fungi</taxon>
        <taxon>Dikarya</taxon>
        <taxon>Ascomycota</taxon>
        <taxon>Pezizomycotina</taxon>
        <taxon>Sordariomycetes</taxon>
        <taxon>Hypocreomycetidae</taxon>
        <taxon>Hypocreales</taxon>
        <taxon>Nectriaceae</taxon>
        <taxon>Thelonectria</taxon>
    </lineage>
</organism>
<feature type="compositionally biased region" description="Acidic residues" evidence="1">
    <location>
        <begin position="567"/>
        <end position="584"/>
    </location>
</feature>
<dbReference type="Proteomes" id="UP000777438">
    <property type="component" value="Unassembled WGS sequence"/>
</dbReference>
<evidence type="ECO:0000313" key="3">
    <source>
        <dbReference type="Proteomes" id="UP000777438"/>
    </source>
</evidence>